<keyword evidence="1" id="KW-0472">Membrane</keyword>
<accession>A0ABD5X701</accession>
<evidence type="ECO:0000313" key="3">
    <source>
        <dbReference type="Proteomes" id="UP001596414"/>
    </source>
</evidence>
<keyword evidence="1" id="KW-1133">Transmembrane helix</keyword>
<evidence type="ECO:0000313" key="2">
    <source>
        <dbReference type="EMBL" id="MFC7126995.1"/>
    </source>
</evidence>
<dbReference type="AlphaFoldDB" id="A0ABD5X701"/>
<sequence length="66" mass="6730">MAPRLSVPASGGIVAAIIAAGFLGLWMMDVMGQDTLFTMVLPSMVVFAAITFALGVIAGESRASSL</sequence>
<comment type="caution">
    <text evidence="2">The sequence shown here is derived from an EMBL/GenBank/DDBJ whole genome shotgun (WGS) entry which is preliminary data.</text>
</comment>
<dbReference type="Pfam" id="PF24020">
    <property type="entry name" value="DUF7333"/>
    <property type="match status" value="1"/>
</dbReference>
<dbReference type="Proteomes" id="UP001596414">
    <property type="component" value="Unassembled WGS sequence"/>
</dbReference>
<dbReference type="InterPro" id="IPR055757">
    <property type="entry name" value="DUF7333"/>
</dbReference>
<dbReference type="EMBL" id="JBHSZQ010000047">
    <property type="protein sequence ID" value="MFC7126995.1"/>
    <property type="molecule type" value="Genomic_DNA"/>
</dbReference>
<dbReference type="RefSeq" id="WP_267637159.1">
    <property type="nucleotide sequence ID" value="NZ_JAODIY010000009.1"/>
</dbReference>
<evidence type="ECO:0000256" key="1">
    <source>
        <dbReference type="SAM" id="Phobius"/>
    </source>
</evidence>
<organism evidence="2 3">
    <name type="scientific">Halovenus rubra</name>
    <dbReference type="NCBI Taxonomy" id="869890"/>
    <lineage>
        <taxon>Archaea</taxon>
        <taxon>Methanobacteriati</taxon>
        <taxon>Methanobacteriota</taxon>
        <taxon>Stenosarchaea group</taxon>
        <taxon>Halobacteria</taxon>
        <taxon>Halobacteriales</taxon>
        <taxon>Haloarculaceae</taxon>
        <taxon>Halovenus</taxon>
    </lineage>
</organism>
<protein>
    <submittedName>
        <fullName evidence="2">Uncharacterized protein</fullName>
    </submittedName>
</protein>
<reference evidence="2 3" key="1">
    <citation type="journal article" date="2014" name="Int. J. Syst. Evol. Microbiol.">
        <title>Complete genome sequence of Corynebacterium casei LMG S-19264T (=DSM 44701T), isolated from a smear-ripened cheese.</title>
        <authorList>
            <consortium name="US DOE Joint Genome Institute (JGI-PGF)"/>
            <person name="Walter F."/>
            <person name="Albersmeier A."/>
            <person name="Kalinowski J."/>
            <person name="Ruckert C."/>
        </authorList>
    </citation>
    <scope>NUCLEOTIDE SEQUENCE [LARGE SCALE GENOMIC DNA]</scope>
    <source>
        <strain evidence="2 3">CGMCC 4.7215</strain>
    </source>
</reference>
<keyword evidence="1" id="KW-0812">Transmembrane</keyword>
<name>A0ABD5X701_9EURY</name>
<feature type="transmembrane region" description="Helical" evidence="1">
    <location>
        <begin position="39"/>
        <end position="59"/>
    </location>
</feature>
<feature type="transmembrane region" description="Helical" evidence="1">
    <location>
        <begin position="7"/>
        <end position="27"/>
    </location>
</feature>
<proteinExistence type="predicted"/>
<gene>
    <name evidence="2" type="ORF">ACFQJ7_13345</name>
</gene>